<evidence type="ECO:0000256" key="1">
    <source>
        <dbReference type="SAM" id="Phobius"/>
    </source>
</evidence>
<keyword evidence="1" id="KW-0812">Transmembrane</keyword>
<feature type="transmembrane region" description="Helical" evidence="1">
    <location>
        <begin position="41"/>
        <end position="59"/>
    </location>
</feature>
<keyword evidence="3" id="KW-1185">Reference proteome</keyword>
<sequence>MRLISGLFLIALIAVLGVLTYENSSVTRVNAWSWNWDVPLPLLVGSVYVLGMVSGWWLIGLTKRSWQRVTEPDRARA</sequence>
<dbReference type="RefSeq" id="WP_210658759.1">
    <property type="nucleotide sequence ID" value="NZ_JAGKQQ010000001.1"/>
</dbReference>
<evidence type="ECO:0008006" key="4">
    <source>
        <dbReference type="Google" id="ProtNLM"/>
    </source>
</evidence>
<dbReference type="EMBL" id="JAGKQQ010000001">
    <property type="protein sequence ID" value="MBP3958613.1"/>
    <property type="molecule type" value="Genomic_DNA"/>
</dbReference>
<comment type="caution">
    <text evidence="2">The sequence shown here is derived from an EMBL/GenBank/DDBJ whole genome shotgun (WGS) entry which is preliminary data.</text>
</comment>
<organism evidence="2 3">
    <name type="scientific">Gemmata palustris</name>
    <dbReference type="NCBI Taxonomy" id="2822762"/>
    <lineage>
        <taxon>Bacteria</taxon>
        <taxon>Pseudomonadati</taxon>
        <taxon>Planctomycetota</taxon>
        <taxon>Planctomycetia</taxon>
        <taxon>Gemmatales</taxon>
        <taxon>Gemmataceae</taxon>
        <taxon>Gemmata</taxon>
    </lineage>
</organism>
<protein>
    <recommendedName>
        <fullName evidence="4">DUF1049 domain-containing protein</fullName>
    </recommendedName>
</protein>
<accession>A0ABS5BY72</accession>
<keyword evidence="1" id="KW-0472">Membrane</keyword>
<keyword evidence="1" id="KW-1133">Transmembrane helix</keyword>
<dbReference type="Proteomes" id="UP000676565">
    <property type="component" value="Unassembled WGS sequence"/>
</dbReference>
<name>A0ABS5BY72_9BACT</name>
<reference evidence="2 3" key="1">
    <citation type="submission" date="2021-04" db="EMBL/GenBank/DDBJ databases">
        <authorList>
            <person name="Ivanova A."/>
        </authorList>
    </citation>
    <scope>NUCLEOTIDE SEQUENCE [LARGE SCALE GENOMIC DNA]</scope>
    <source>
        <strain evidence="2 3">G18</strain>
    </source>
</reference>
<proteinExistence type="predicted"/>
<evidence type="ECO:0000313" key="2">
    <source>
        <dbReference type="EMBL" id="MBP3958613.1"/>
    </source>
</evidence>
<gene>
    <name evidence="2" type="ORF">J8F10_25475</name>
</gene>
<evidence type="ECO:0000313" key="3">
    <source>
        <dbReference type="Proteomes" id="UP000676565"/>
    </source>
</evidence>